<protein>
    <submittedName>
        <fullName evidence="3">T9SS type A sorting domain-containing protein</fullName>
    </submittedName>
</protein>
<evidence type="ECO:0000313" key="3">
    <source>
        <dbReference type="EMBL" id="MBE7694634.1"/>
    </source>
</evidence>
<sequence>MGVTNTGLSATEIAAIQTAVAAASPAPTDAAALQLIVDAAVTELAAETAAVLAAVTSAGNGTLTEAELTAAGVTNTGLSVAEIAAIQTAVAAASPAPTDAAALQLIVDAAVTELAAETAAVLAAVTSAGNGTLTEAELTTAGVTNTGLSATEIAASPAPTDAAALQLIVDAAVTELAAETTAVLAAVTSAGNGTLTEAELTAAGVTNTGLSVAEIAAIQTAVAAASPAPTDAAALQLIVDAAVSSMPITWNGTSNDWNDVSNWSTNTVPLATSNIVIPTGLTHYPTTSSALTVKSLTVESGASFIPQATVTGPVTFKRNLPAGNWHLVSSPVADATYEGIIANNTLAIGTGGNIGIGVYSNATGLPWDYATSAKTGTMPLGLGISIKLANIGDFSVTGIANISDVNQPITLGARTNFNLVGNPFMAYVNSKDFGLANRDLITEQTIWVWEGSEYVTYNATTPIEISPGQGFFVEAVADGDIIFAKSNQSHQASDTFKRESPRQSFELFVENEASKKSTKVFYIANKTTGFDNGYDSKMFGGVKASKLEVFTELITENKGNKLAIQSLPSTNMEAMVVPVGITAEAGKEVTFSVNAKNLPEGINIYLEDRVANTFTNISNKGYKVVLENAAKGTGQFYIHTTSKDLENVTIEQNLQDVSIYKSANNSVTITGLQSENASLNVYSMLGEKVISKQFKVTGVRVIELPKMAKGVYIVEVISNSKKITKKIILE</sequence>
<dbReference type="InterPro" id="IPR026444">
    <property type="entry name" value="Secre_tail"/>
</dbReference>
<accession>A0AAP1RE44</accession>
<comment type="caution">
    <text evidence="3">The sequence shown here is derived from an EMBL/GenBank/DDBJ whole genome shotgun (WGS) entry which is preliminary data.</text>
</comment>
<keyword evidence="4" id="KW-1185">Reference proteome</keyword>
<gene>
    <name evidence="3" type="ORF">F7645_04230</name>
</gene>
<proteinExistence type="predicted"/>
<name>A0AAP1RE44_9FLAO</name>
<dbReference type="Proteomes" id="UP000806077">
    <property type="component" value="Unassembled WGS sequence"/>
</dbReference>
<dbReference type="RefSeq" id="WP_193702134.1">
    <property type="nucleotide sequence ID" value="NZ_WXXT01000003.1"/>
</dbReference>
<organism evidence="3 4">
    <name type="scientific">Tenacibaculum finnmarkense genomovar finnmarkense</name>
    <dbReference type="NCBI Taxonomy" id="1458503"/>
    <lineage>
        <taxon>Bacteria</taxon>
        <taxon>Pseudomonadati</taxon>
        <taxon>Bacteroidota</taxon>
        <taxon>Flavobacteriia</taxon>
        <taxon>Flavobacteriales</taxon>
        <taxon>Flavobacteriaceae</taxon>
        <taxon>Tenacibaculum</taxon>
        <taxon>Tenacibaculum finnmarkense</taxon>
    </lineage>
</organism>
<dbReference type="EMBL" id="WXXV01000003">
    <property type="protein sequence ID" value="MBE7694634.1"/>
    <property type="molecule type" value="Genomic_DNA"/>
</dbReference>
<evidence type="ECO:0000259" key="2">
    <source>
        <dbReference type="Pfam" id="PF18962"/>
    </source>
</evidence>
<evidence type="ECO:0000313" key="4">
    <source>
        <dbReference type="Proteomes" id="UP000806077"/>
    </source>
</evidence>
<keyword evidence="1" id="KW-0732">Signal</keyword>
<dbReference type="Pfam" id="PF18962">
    <property type="entry name" value="Por_Secre_tail"/>
    <property type="match status" value="1"/>
</dbReference>
<dbReference type="AlphaFoldDB" id="A0AAP1RE44"/>
<dbReference type="NCBIfam" id="TIGR04183">
    <property type="entry name" value="Por_Secre_tail"/>
    <property type="match status" value="1"/>
</dbReference>
<feature type="domain" description="Secretion system C-terminal sorting" evidence="2">
    <location>
        <begin position="663"/>
        <end position="728"/>
    </location>
</feature>
<evidence type="ECO:0000256" key="1">
    <source>
        <dbReference type="ARBA" id="ARBA00022729"/>
    </source>
</evidence>
<reference evidence="3 4" key="1">
    <citation type="journal article" date="2020" name="Int. J. Syst. Evol. Microbiol.">
        <title>Tenacibaculum piscium sp. nov., isolated from skin ulcers of sea-farmed fish, and description of Tenacibaculum finnmarkense sp. nov. with subdivision into genomovars finnmarkense and ulcerans.</title>
        <authorList>
            <person name="Olsen A.B."/>
            <person name="Spilsberg B."/>
            <person name="Nilsen H.K."/>
            <person name="Lagesen K."/>
            <person name="Gulla S."/>
            <person name="Avendano-Herrera R."/>
            <person name="Irgang R."/>
            <person name="Duchaud E."/>
            <person name="Colquhoun D.J."/>
        </authorList>
    </citation>
    <scope>NUCLEOTIDE SEQUENCE [LARGE SCALE GENOMIC DNA]</scope>
    <source>
        <strain evidence="3 4">TNO037</strain>
    </source>
</reference>